<comment type="caution">
    <text evidence="2">The sequence shown here is derived from an EMBL/GenBank/DDBJ whole genome shotgun (WGS) entry which is preliminary data.</text>
</comment>
<proteinExistence type="predicted"/>
<reference evidence="3" key="1">
    <citation type="journal article" date="2019" name="Int. J. Syst. Evol. Microbiol.">
        <title>The Global Catalogue of Microorganisms (GCM) 10K type strain sequencing project: providing services to taxonomists for standard genome sequencing and annotation.</title>
        <authorList>
            <consortium name="The Broad Institute Genomics Platform"/>
            <consortium name="The Broad Institute Genome Sequencing Center for Infectious Disease"/>
            <person name="Wu L."/>
            <person name="Ma J."/>
        </authorList>
    </citation>
    <scope>NUCLEOTIDE SEQUENCE [LARGE SCALE GENOMIC DNA]</scope>
    <source>
        <strain evidence="3">KCTC 52925</strain>
    </source>
</reference>
<feature type="chain" id="PRO_5046008883" evidence="1">
    <location>
        <begin position="23"/>
        <end position="543"/>
    </location>
</feature>
<sequence>MKNSIVSIVSFIFLFFSYISSAQENNEPAPNQKDKLPILNISATLYSDKQVSDITFSKLIFKDLNYLILGDDSPQQGISYEYKEDLSSLKLSGYVADFNWNGKKNGFVTIDGEFKTKNGIYFFDKEKGGSQAKVTGNIFFTIDSYRSYKSLFSEKNGQSEWNKARQQAYIRTNYQKVQLLQDLYTKYKTLFSIASKINYPVESLSIKDTIRKNAEPYLEDHKIEFEFLEDAEFDLSKYKVNSTIESIIEFQNINKLKGEEKRKLKKVADGNNENFEGYKIDKEEVTLIGSTYNLSKVFAELKDVKNKIDSLAFALEKIEIEEAEEIWTSKHVWYMGVSPFYARESLEIFNFNENLETSDQFKTQKKDIVGLNINLNYFTQNKKESFNRFYARANLEISKSSNFNDLSLSQIKVIDSFGIGADGNLLEVVSEKNAYNGSLVYSDAFKVGASLEGYLWVLNDFGIFSKIGINNYNYSSEIIKDKSEIPFRLGVLYEFKNSKESGKVAVIQAFLDRNDLKNHPQAKDQNLRFGFKVGIPINIKSKL</sequence>
<accession>A0ABW5XAL7</accession>
<gene>
    <name evidence="2" type="ORF">ACFSYS_15665</name>
</gene>
<evidence type="ECO:0000313" key="2">
    <source>
        <dbReference type="EMBL" id="MFD2834729.1"/>
    </source>
</evidence>
<name>A0ABW5XAL7_9FLAO</name>
<dbReference type="RefSeq" id="WP_251740661.1">
    <property type="nucleotide sequence ID" value="NZ_JBHUOJ010000033.1"/>
</dbReference>
<dbReference type="Proteomes" id="UP001597438">
    <property type="component" value="Unassembled WGS sequence"/>
</dbReference>
<keyword evidence="1" id="KW-0732">Signal</keyword>
<dbReference type="EMBL" id="JBHUOJ010000033">
    <property type="protein sequence ID" value="MFD2834729.1"/>
    <property type="molecule type" value="Genomic_DNA"/>
</dbReference>
<feature type="signal peptide" evidence="1">
    <location>
        <begin position="1"/>
        <end position="22"/>
    </location>
</feature>
<evidence type="ECO:0000313" key="3">
    <source>
        <dbReference type="Proteomes" id="UP001597438"/>
    </source>
</evidence>
<organism evidence="2 3">
    <name type="scientific">Christiangramia antarctica</name>
    <dbReference type="NCBI Taxonomy" id="2058158"/>
    <lineage>
        <taxon>Bacteria</taxon>
        <taxon>Pseudomonadati</taxon>
        <taxon>Bacteroidota</taxon>
        <taxon>Flavobacteriia</taxon>
        <taxon>Flavobacteriales</taxon>
        <taxon>Flavobacteriaceae</taxon>
        <taxon>Christiangramia</taxon>
    </lineage>
</organism>
<keyword evidence="3" id="KW-1185">Reference proteome</keyword>
<evidence type="ECO:0000256" key="1">
    <source>
        <dbReference type="SAM" id="SignalP"/>
    </source>
</evidence>
<protein>
    <submittedName>
        <fullName evidence="2">Uncharacterized protein</fullName>
    </submittedName>
</protein>